<dbReference type="OrthoDB" id="5135119at2759"/>
<keyword evidence="6" id="KW-1185">Reference proteome</keyword>
<gene>
    <name evidence="4" type="ORF">PBRA_002315</name>
    <name evidence="5" type="ORF">PLBR_LOCUS6121</name>
</gene>
<name>A0A0G4J394_PLABS</name>
<feature type="region of interest" description="Disordered" evidence="2">
    <location>
        <begin position="311"/>
        <end position="331"/>
    </location>
</feature>
<evidence type="ECO:0000313" key="7">
    <source>
        <dbReference type="Proteomes" id="UP000290189"/>
    </source>
</evidence>
<proteinExistence type="inferred from homology"/>
<dbReference type="STRING" id="37360.A0A0G4J394"/>
<reference evidence="4 6" key="1">
    <citation type="submission" date="2015-02" db="EMBL/GenBank/DDBJ databases">
        <authorList>
            <person name="Chooi Y.-H."/>
        </authorList>
    </citation>
    <scope>NUCLEOTIDE SEQUENCE [LARGE SCALE GENOMIC DNA]</scope>
    <source>
        <strain evidence="4">E3</strain>
    </source>
</reference>
<feature type="region of interest" description="Disordered" evidence="2">
    <location>
        <begin position="178"/>
        <end position="226"/>
    </location>
</feature>
<dbReference type="PANTHER" id="PTHR22997:SF0">
    <property type="entry name" value="PIH1 DOMAIN-CONTAINING PROTEIN 1"/>
    <property type="match status" value="1"/>
</dbReference>
<comment type="similarity">
    <text evidence="1">Belongs to the PIH1 family.</text>
</comment>
<evidence type="ECO:0000256" key="1">
    <source>
        <dbReference type="ARBA" id="ARBA00008511"/>
    </source>
</evidence>
<accession>A0A0G4J394</accession>
<dbReference type="Proteomes" id="UP000290189">
    <property type="component" value="Unassembled WGS sequence"/>
</dbReference>
<reference evidence="5 7" key="2">
    <citation type="submission" date="2018-03" db="EMBL/GenBank/DDBJ databases">
        <authorList>
            <person name="Fogelqvist J."/>
        </authorList>
    </citation>
    <scope>NUCLEOTIDE SEQUENCE [LARGE SCALE GENOMIC DNA]</scope>
</reference>
<feature type="domain" description="PIH1 N-terminal" evidence="3">
    <location>
        <begin position="26"/>
        <end position="180"/>
    </location>
</feature>
<protein>
    <recommendedName>
        <fullName evidence="3">PIH1 N-terminal domain-containing protein</fullName>
    </recommendedName>
</protein>
<sequence length="361" mass="39133">MVEVVSPGGPSSSASADPSLEFLWEQYGEQLRARRDYEDNGVDVDPEPGFAVKTALADAPDKKVFVNVCSSECIAAPSQEGVDDDVRLRVPISCGPARASADKAGRPCVVYDCVINPDTVASCLHGSSPADTVRYRDFIVNLCLDKLEQKYDLVLSRTHVRFPKAAYLGGRPVRQRIRRAPAQPKIEELSEPEDRSSLDLPVPVKKPPKPQAVAGSERPHDTKPSFAPTLRWYARSAGNVRSAFSDGSSGSAAELDIDIGDVPVAGIVVEQSDWGVHLSGALALNVQAPFLAASLHTVQYRRRSRKLRIRFEPAAESPRKEASAGPEADAAAVERNQVAAVRRPVHRPPVALSNSLRFQMV</sequence>
<feature type="compositionally biased region" description="Basic and acidic residues" evidence="2">
    <location>
        <begin position="185"/>
        <end position="197"/>
    </location>
</feature>
<dbReference type="GO" id="GO:0005737">
    <property type="term" value="C:cytoplasm"/>
    <property type="evidence" value="ECO:0007669"/>
    <property type="project" value="TreeGrafter"/>
</dbReference>
<dbReference type="AlphaFoldDB" id="A0A0G4J394"/>
<organism evidence="4 6">
    <name type="scientific">Plasmodiophora brassicae</name>
    <name type="common">Clubroot disease agent</name>
    <dbReference type="NCBI Taxonomy" id="37360"/>
    <lineage>
        <taxon>Eukaryota</taxon>
        <taxon>Sar</taxon>
        <taxon>Rhizaria</taxon>
        <taxon>Endomyxa</taxon>
        <taxon>Phytomyxea</taxon>
        <taxon>Plasmodiophorida</taxon>
        <taxon>Plasmodiophoridae</taxon>
        <taxon>Plasmodiophora</taxon>
    </lineage>
</organism>
<dbReference type="Pfam" id="PF08190">
    <property type="entry name" value="PIH1"/>
    <property type="match status" value="1"/>
</dbReference>
<dbReference type="EMBL" id="OVEO01000010">
    <property type="protein sequence ID" value="SPQ98906.1"/>
    <property type="molecule type" value="Genomic_DNA"/>
</dbReference>
<dbReference type="EMBL" id="CDSF01000122">
    <property type="protein sequence ID" value="CEP02050.1"/>
    <property type="molecule type" value="Genomic_DNA"/>
</dbReference>
<evidence type="ECO:0000313" key="6">
    <source>
        <dbReference type="Proteomes" id="UP000039324"/>
    </source>
</evidence>
<dbReference type="InterPro" id="IPR012981">
    <property type="entry name" value="PIH1_N"/>
</dbReference>
<evidence type="ECO:0000313" key="4">
    <source>
        <dbReference type="EMBL" id="CEP02050.1"/>
    </source>
</evidence>
<evidence type="ECO:0000256" key="2">
    <source>
        <dbReference type="SAM" id="MobiDB-lite"/>
    </source>
</evidence>
<geneLocation type="mitochondrion" evidence="5"/>
<dbReference type="Proteomes" id="UP000039324">
    <property type="component" value="Unassembled WGS sequence"/>
</dbReference>
<keyword evidence="5" id="KW-0496">Mitochondrion</keyword>
<evidence type="ECO:0000313" key="5">
    <source>
        <dbReference type="EMBL" id="SPQ98906.1"/>
    </source>
</evidence>
<dbReference type="PANTHER" id="PTHR22997">
    <property type="entry name" value="PIH1 DOMAIN-CONTAINING PROTEIN 1"/>
    <property type="match status" value="1"/>
</dbReference>
<feature type="compositionally biased region" description="Basic and acidic residues" evidence="2">
    <location>
        <begin position="311"/>
        <end position="322"/>
    </location>
</feature>
<dbReference type="InterPro" id="IPR050734">
    <property type="entry name" value="PIH1/Kintoun_subfamily"/>
</dbReference>
<evidence type="ECO:0000259" key="3">
    <source>
        <dbReference type="Pfam" id="PF08190"/>
    </source>
</evidence>